<evidence type="ECO:0000313" key="5">
    <source>
        <dbReference type="EMBL" id="MDR6805024.1"/>
    </source>
</evidence>
<dbReference type="Gene3D" id="1.25.40.10">
    <property type="entry name" value="Tetratricopeptide repeat domain"/>
    <property type="match status" value="1"/>
</dbReference>
<evidence type="ECO:0000256" key="4">
    <source>
        <dbReference type="SAM" id="SignalP"/>
    </source>
</evidence>
<evidence type="ECO:0000313" key="6">
    <source>
        <dbReference type="Proteomes" id="UP001264980"/>
    </source>
</evidence>
<proteinExistence type="predicted"/>
<reference evidence="5 6" key="1">
    <citation type="submission" date="2023-07" db="EMBL/GenBank/DDBJ databases">
        <title>Sorghum-associated microbial communities from plants grown in Nebraska, USA.</title>
        <authorList>
            <person name="Schachtman D."/>
        </authorList>
    </citation>
    <scope>NUCLEOTIDE SEQUENCE [LARGE SCALE GENOMIC DNA]</scope>
    <source>
        <strain evidence="5 6">BE57</strain>
    </source>
</reference>
<keyword evidence="2 3" id="KW-0802">TPR repeat</keyword>
<dbReference type="PROSITE" id="PS50005">
    <property type="entry name" value="TPR"/>
    <property type="match status" value="1"/>
</dbReference>
<feature type="repeat" description="TPR" evidence="3">
    <location>
        <begin position="246"/>
        <end position="279"/>
    </location>
</feature>
<keyword evidence="1" id="KW-0677">Repeat</keyword>
<dbReference type="SMART" id="SM00028">
    <property type="entry name" value="TPR"/>
    <property type="match status" value="1"/>
</dbReference>
<keyword evidence="6" id="KW-1185">Reference proteome</keyword>
<dbReference type="Proteomes" id="UP001264980">
    <property type="component" value="Unassembled WGS sequence"/>
</dbReference>
<protein>
    <submittedName>
        <fullName evidence="5">Tetratricopeptide (TPR) repeat protein</fullName>
    </submittedName>
</protein>
<feature type="chain" id="PRO_5045134960" evidence="4">
    <location>
        <begin position="21"/>
        <end position="292"/>
    </location>
</feature>
<dbReference type="InterPro" id="IPR019734">
    <property type="entry name" value="TPR_rpt"/>
</dbReference>
<dbReference type="EMBL" id="JAVDTI010000002">
    <property type="protein sequence ID" value="MDR6805024.1"/>
    <property type="molecule type" value="Genomic_DNA"/>
</dbReference>
<sequence length="292" mass="33192">MKPIVSIFILAALASAPLFAQTSDNAEIERMYDEDQSARKVANINWTQLNKADSLRRRRVDELLDSNKVRTGQDFYRSAMIFQHGTDTLASAKAIKLMRQALELDSTVNKWLLAAAIDRHLMRKGMPQIYGTQYVMMGQNGKWQRYQIDTTKVTDQERRDYHVETLAEQLVKERRMNLRPILEYHQAGKSVDETVAFIRAEVQKGANSLYDVSEAAVNSFGYKIMSNPSEAVKIFKLNTELYPTGFNTFDSYGECLMKLNRKKEAIAAYQKSLSLNPQNTNASTALATLQAK</sequence>
<gene>
    <name evidence="5" type="ORF">J2W84_002070</name>
</gene>
<evidence type="ECO:0000256" key="3">
    <source>
        <dbReference type="PROSITE-ProRule" id="PRU00339"/>
    </source>
</evidence>
<evidence type="ECO:0000256" key="1">
    <source>
        <dbReference type="ARBA" id="ARBA00022737"/>
    </source>
</evidence>
<dbReference type="SUPFAM" id="SSF48452">
    <property type="entry name" value="TPR-like"/>
    <property type="match status" value="1"/>
</dbReference>
<accession>A0ABU1QV35</accession>
<evidence type="ECO:0000256" key="2">
    <source>
        <dbReference type="ARBA" id="ARBA00022803"/>
    </source>
</evidence>
<dbReference type="InterPro" id="IPR013105">
    <property type="entry name" value="TPR_2"/>
</dbReference>
<dbReference type="RefSeq" id="WP_309982420.1">
    <property type="nucleotide sequence ID" value="NZ_JAVDTI010000002.1"/>
</dbReference>
<feature type="signal peptide" evidence="4">
    <location>
        <begin position="1"/>
        <end position="20"/>
    </location>
</feature>
<keyword evidence="4" id="KW-0732">Signal</keyword>
<dbReference type="InterPro" id="IPR011990">
    <property type="entry name" value="TPR-like_helical_dom_sf"/>
</dbReference>
<organism evidence="5 6">
    <name type="scientific">Dyadobacter fermentans</name>
    <dbReference type="NCBI Taxonomy" id="94254"/>
    <lineage>
        <taxon>Bacteria</taxon>
        <taxon>Pseudomonadati</taxon>
        <taxon>Bacteroidota</taxon>
        <taxon>Cytophagia</taxon>
        <taxon>Cytophagales</taxon>
        <taxon>Spirosomataceae</taxon>
        <taxon>Dyadobacter</taxon>
    </lineage>
</organism>
<dbReference type="Pfam" id="PF07719">
    <property type="entry name" value="TPR_2"/>
    <property type="match status" value="1"/>
</dbReference>
<comment type="caution">
    <text evidence="5">The sequence shown here is derived from an EMBL/GenBank/DDBJ whole genome shotgun (WGS) entry which is preliminary data.</text>
</comment>
<name>A0ABU1QV35_9BACT</name>